<dbReference type="VEuPathDB" id="FungiDB:PC110_g4332"/>
<dbReference type="GO" id="GO:0008270">
    <property type="term" value="F:zinc ion binding"/>
    <property type="evidence" value="ECO:0007669"/>
    <property type="project" value="UniProtKB-KW"/>
</dbReference>
<organism evidence="4 5">
    <name type="scientific">Phytophthora cactorum</name>
    <dbReference type="NCBI Taxonomy" id="29920"/>
    <lineage>
        <taxon>Eukaryota</taxon>
        <taxon>Sar</taxon>
        <taxon>Stramenopiles</taxon>
        <taxon>Oomycota</taxon>
        <taxon>Peronosporomycetes</taxon>
        <taxon>Peronosporales</taxon>
        <taxon>Peronosporaceae</taxon>
        <taxon>Phytophthora</taxon>
    </lineage>
</organism>
<keyword evidence="1" id="KW-0862">Zinc</keyword>
<protein>
    <recommendedName>
        <fullName evidence="3">RING-type domain-containing protein</fullName>
    </recommendedName>
</protein>
<keyword evidence="1" id="KW-0863">Zinc-finger</keyword>
<dbReference type="AlphaFoldDB" id="A0A8T1UMS4"/>
<dbReference type="EMBL" id="JAENGZ010000225">
    <property type="protein sequence ID" value="KAG6964684.1"/>
    <property type="molecule type" value="Genomic_DNA"/>
</dbReference>
<dbReference type="Pfam" id="PF13923">
    <property type="entry name" value="zf-C3HC4_2"/>
    <property type="match status" value="1"/>
</dbReference>
<evidence type="ECO:0000313" key="5">
    <source>
        <dbReference type="Proteomes" id="UP000688947"/>
    </source>
</evidence>
<reference evidence="4" key="1">
    <citation type="submission" date="2021-01" db="EMBL/GenBank/DDBJ databases">
        <title>Phytophthora aleatoria, a newly-described species from Pinus radiata is distinct from Phytophthora cactorum isolates based on comparative genomics.</title>
        <authorList>
            <person name="Mcdougal R."/>
            <person name="Panda P."/>
            <person name="Williams N."/>
            <person name="Studholme D.J."/>
        </authorList>
    </citation>
    <scope>NUCLEOTIDE SEQUENCE</scope>
    <source>
        <strain evidence="4">NZFS 3830</strain>
    </source>
</reference>
<dbReference type="Proteomes" id="UP000688947">
    <property type="component" value="Unassembled WGS sequence"/>
</dbReference>
<evidence type="ECO:0000256" key="1">
    <source>
        <dbReference type="PROSITE-ProRule" id="PRU00175"/>
    </source>
</evidence>
<dbReference type="InterPro" id="IPR001841">
    <property type="entry name" value="Znf_RING"/>
</dbReference>
<dbReference type="VEuPathDB" id="FungiDB:PC110_g4330"/>
<dbReference type="SMART" id="SM00184">
    <property type="entry name" value="RING"/>
    <property type="match status" value="1"/>
</dbReference>
<gene>
    <name evidence="4" type="ORF">JG687_00005823</name>
</gene>
<dbReference type="VEuPathDB" id="FungiDB:PC110_g4331"/>
<dbReference type="PROSITE" id="PS50089">
    <property type="entry name" value="ZF_RING_2"/>
    <property type="match status" value="1"/>
</dbReference>
<feature type="compositionally biased region" description="Acidic residues" evidence="2">
    <location>
        <begin position="390"/>
        <end position="411"/>
    </location>
</feature>
<comment type="caution">
    <text evidence="4">The sequence shown here is derived from an EMBL/GenBank/DDBJ whole genome shotgun (WGS) entry which is preliminary data.</text>
</comment>
<proteinExistence type="predicted"/>
<dbReference type="OrthoDB" id="159404at2759"/>
<evidence type="ECO:0000313" key="4">
    <source>
        <dbReference type="EMBL" id="KAG6964684.1"/>
    </source>
</evidence>
<feature type="region of interest" description="Disordered" evidence="2">
    <location>
        <begin position="378"/>
        <end position="411"/>
    </location>
</feature>
<evidence type="ECO:0000259" key="3">
    <source>
        <dbReference type="PROSITE" id="PS50089"/>
    </source>
</evidence>
<name>A0A8T1UMS4_9STRA</name>
<sequence length="615" mass="68361">MTATPAPPPTYNSFASRKRSSPAVMPLPEDVAWLKDIKLEMTTTNSIRAAVKYNLRVDYHPAGFTATHWGVKRTFDQYKAFQKRLLRQLQPKHNCKAECRWLYNTVKKHFPKPTLLSSHCPPIVDQRRKALLQLLTTVQASVVNHGNRNCKVMMEAVSQELAVFLVGDDNQSTDCTALVVGTMIENSSSSTASTTSSSGSGCAGSAPRSAACLKRAGPFAVPEAVAWLDHLTLELNTDTAGGKTQYQLTMKYIPNQQKLESCATWTVSRSFDEYRAFQKRLLKRMQHGHSCGAECKWLYKVVKHYFPQKSLFCNNCPKVVAARQQTLIRCLTTVQASLVNRGNQSCRVLIHDVAAEFNRFVVKGMKDLEANAVNDSPSSELSAVTRDSLDSFDSESEDDSDSEDEVEEEESECDACHSRHHGHFCNAGCPWLFSFLSSEFPKKHIFQRNFSPRIVETRREKLLELLTSTLEFLLDRKNHACAVAATDVAKLVAEFLYGEDAVTQFIVESYSESEASTSSNNNTGSQRRSFSVLCGDEDAASHDSSGELSICSVCNGPLVCQVNRLKGSPASSSSRRLSSVYATVLQCGHQFHDECIVPVLNKTLRCPTCHHLEIQ</sequence>
<accession>A0A8T1UMS4</accession>
<feature type="domain" description="RING-type" evidence="3">
    <location>
        <begin position="551"/>
        <end position="610"/>
    </location>
</feature>
<dbReference type="CDD" id="cd06093">
    <property type="entry name" value="PX_domain"/>
    <property type="match status" value="1"/>
</dbReference>
<keyword evidence="1" id="KW-0479">Metal-binding</keyword>
<evidence type="ECO:0000256" key="2">
    <source>
        <dbReference type="SAM" id="MobiDB-lite"/>
    </source>
</evidence>